<dbReference type="InterPro" id="IPR051599">
    <property type="entry name" value="Cell_Envelope_Assoc"/>
</dbReference>
<dbReference type="CDD" id="cd06259">
    <property type="entry name" value="YdcF-like"/>
    <property type="match status" value="1"/>
</dbReference>
<sequence length="272" mass="29604">MYYISKLFWGVSRPGMLLVVLLTAGLLLLATRFQRTAKGLLIAALALLVVGGISPLSTWMLVPLEERFHRPELGDRPIDGIIILGGGEDARSAAGRGVHGLTGSGERITEAVELARRYPAAKVVYAGGVTEILRHPVSIAAAGGAMLRGLGIGDDRLILEDASRNTWENARFTRDMVQPKSGERWVVVTSAWHMPRAIGNFRKAGFDVEPWPVDYRTLGWDEMWYLIDNPVKGLNQVDIAGKEWIGLVVNWLSGRTDALFPAPAGSATAAHD</sequence>
<dbReference type="PANTHER" id="PTHR30336">
    <property type="entry name" value="INNER MEMBRANE PROTEIN, PROBABLE PERMEASE"/>
    <property type="match status" value="1"/>
</dbReference>
<dbReference type="InterPro" id="IPR003848">
    <property type="entry name" value="DUF218"/>
</dbReference>
<dbReference type="AlphaFoldDB" id="A0A125NW73"/>
<dbReference type="InterPro" id="IPR014729">
    <property type="entry name" value="Rossmann-like_a/b/a_fold"/>
</dbReference>
<evidence type="ECO:0000313" key="3">
    <source>
        <dbReference type="EMBL" id="KWT72010.1"/>
    </source>
</evidence>
<dbReference type="Proteomes" id="UP000059074">
    <property type="component" value="Unassembled WGS sequence"/>
</dbReference>
<gene>
    <name evidence="3" type="ORF">APY04_0293</name>
</gene>
<evidence type="ECO:0000313" key="4">
    <source>
        <dbReference type="Proteomes" id="UP000059074"/>
    </source>
</evidence>
<dbReference type="Pfam" id="PF02698">
    <property type="entry name" value="DUF218"/>
    <property type="match status" value="1"/>
</dbReference>
<proteinExistence type="predicted"/>
<accession>A0A125NW73</accession>
<dbReference type="EMBL" id="LMTR01000015">
    <property type="protein sequence ID" value="KWT72010.1"/>
    <property type="molecule type" value="Genomic_DNA"/>
</dbReference>
<protein>
    <submittedName>
        <fullName evidence="3">Putative membrane protein</fullName>
    </submittedName>
</protein>
<dbReference type="Gene3D" id="3.40.50.620">
    <property type="entry name" value="HUPs"/>
    <property type="match status" value="1"/>
</dbReference>
<feature type="transmembrane region" description="Helical" evidence="1">
    <location>
        <begin position="42"/>
        <end position="62"/>
    </location>
</feature>
<name>A0A125NW73_HYPSL</name>
<keyword evidence="1" id="KW-1133">Transmembrane helix</keyword>
<keyword evidence="1" id="KW-0472">Membrane</keyword>
<dbReference type="GO" id="GO:0005886">
    <property type="term" value="C:plasma membrane"/>
    <property type="evidence" value="ECO:0007669"/>
    <property type="project" value="TreeGrafter"/>
</dbReference>
<dbReference type="PANTHER" id="PTHR30336:SF4">
    <property type="entry name" value="ENVELOPE BIOGENESIS FACTOR ELYC"/>
    <property type="match status" value="1"/>
</dbReference>
<dbReference type="GO" id="GO:0000270">
    <property type="term" value="P:peptidoglycan metabolic process"/>
    <property type="evidence" value="ECO:0007669"/>
    <property type="project" value="TreeGrafter"/>
</dbReference>
<dbReference type="GO" id="GO:0043164">
    <property type="term" value="P:Gram-negative-bacterium-type cell wall biogenesis"/>
    <property type="evidence" value="ECO:0007669"/>
    <property type="project" value="TreeGrafter"/>
</dbReference>
<dbReference type="PATRIC" id="fig|121290.4.peg.2945"/>
<feature type="domain" description="DUF218" evidence="2">
    <location>
        <begin position="79"/>
        <end position="246"/>
    </location>
</feature>
<evidence type="ECO:0000259" key="2">
    <source>
        <dbReference type="Pfam" id="PF02698"/>
    </source>
</evidence>
<comment type="caution">
    <text evidence="3">The sequence shown here is derived from an EMBL/GenBank/DDBJ whole genome shotgun (WGS) entry which is preliminary data.</text>
</comment>
<keyword evidence="4" id="KW-1185">Reference proteome</keyword>
<reference evidence="3 4" key="1">
    <citation type="submission" date="2015-10" db="EMBL/GenBank/DDBJ databases">
        <title>Transcriptomic analysis of a linuron degrading triple-species bacterial consortium.</title>
        <authorList>
            <person name="Albers P."/>
        </authorList>
    </citation>
    <scope>NUCLEOTIDE SEQUENCE [LARGE SCALE GENOMIC DNA]</scope>
    <source>
        <strain evidence="3 4">WDL6</strain>
    </source>
</reference>
<evidence type="ECO:0000256" key="1">
    <source>
        <dbReference type="SAM" id="Phobius"/>
    </source>
</evidence>
<dbReference type="STRING" id="121290.APY04_0293"/>
<keyword evidence="1" id="KW-0812">Transmembrane</keyword>
<organism evidence="3 4">
    <name type="scientific">Hyphomicrobium sulfonivorans</name>
    <dbReference type="NCBI Taxonomy" id="121290"/>
    <lineage>
        <taxon>Bacteria</taxon>
        <taxon>Pseudomonadati</taxon>
        <taxon>Pseudomonadota</taxon>
        <taxon>Alphaproteobacteria</taxon>
        <taxon>Hyphomicrobiales</taxon>
        <taxon>Hyphomicrobiaceae</taxon>
        <taxon>Hyphomicrobium</taxon>
    </lineage>
</organism>